<dbReference type="InterPro" id="IPR006070">
    <property type="entry name" value="Sua5-like_dom"/>
</dbReference>
<evidence type="ECO:0000313" key="14">
    <source>
        <dbReference type="Proteomes" id="UP000594688"/>
    </source>
</evidence>
<dbReference type="SUPFAM" id="SSF55821">
    <property type="entry name" value="YrdC/RibB"/>
    <property type="match status" value="1"/>
</dbReference>
<evidence type="ECO:0000256" key="10">
    <source>
        <dbReference type="ARBA" id="ARBA00029774"/>
    </source>
</evidence>
<dbReference type="GO" id="GO:0005737">
    <property type="term" value="C:cytoplasm"/>
    <property type="evidence" value="ECO:0007669"/>
    <property type="project" value="UniProtKB-SubCell"/>
</dbReference>
<proteinExistence type="inferred from homology"/>
<evidence type="ECO:0000256" key="6">
    <source>
        <dbReference type="ARBA" id="ARBA00022694"/>
    </source>
</evidence>
<evidence type="ECO:0000256" key="8">
    <source>
        <dbReference type="ARBA" id="ARBA00022741"/>
    </source>
</evidence>
<dbReference type="Pfam" id="PF01300">
    <property type="entry name" value="Sua5_yciO_yrdC"/>
    <property type="match status" value="1"/>
</dbReference>
<evidence type="ECO:0000313" key="13">
    <source>
        <dbReference type="EMBL" id="QPJ62736.1"/>
    </source>
</evidence>
<name>A0A7T0BXN0_9BACT</name>
<dbReference type="NCBIfam" id="TIGR00057">
    <property type="entry name" value="L-threonylcarbamoyladenylate synthase"/>
    <property type="match status" value="1"/>
</dbReference>
<evidence type="ECO:0000256" key="3">
    <source>
        <dbReference type="ARBA" id="ARBA00012584"/>
    </source>
</evidence>
<evidence type="ECO:0000256" key="7">
    <source>
        <dbReference type="ARBA" id="ARBA00022695"/>
    </source>
</evidence>
<dbReference type="GO" id="GO:0008033">
    <property type="term" value="P:tRNA processing"/>
    <property type="evidence" value="ECO:0007669"/>
    <property type="project" value="UniProtKB-KW"/>
</dbReference>
<dbReference type="GO" id="GO:0000049">
    <property type="term" value="F:tRNA binding"/>
    <property type="evidence" value="ECO:0007669"/>
    <property type="project" value="TreeGrafter"/>
</dbReference>
<comment type="subcellular location">
    <subcellularLocation>
        <location evidence="1">Cytoplasm</location>
    </subcellularLocation>
</comment>
<evidence type="ECO:0000259" key="12">
    <source>
        <dbReference type="PROSITE" id="PS51163"/>
    </source>
</evidence>
<dbReference type="GO" id="GO:0005524">
    <property type="term" value="F:ATP binding"/>
    <property type="evidence" value="ECO:0007669"/>
    <property type="project" value="UniProtKB-KW"/>
</dbReference>
<keyword evidence="6" id="KW-0819">tRNA processing</keyword>
<evidence type="ECO:0000256" key="5">
    <source>
        <dbReference type="ARBA" id="ARBA00022679"/>
    </source>
</evidence>
<dbReference type="GO" id="GO:0003725">
    <property type="term" value="F:double-stranded RNA binding"/>
    <property type="evidence" value="ECO:0007669"/>
    <property type="project" value="InterPro"/>
</dbReference>
<sequence length="212" mass="22779">MPVVPALDYQSFEACQPSLDAIKKSLSQGGVIGFPTDTFYGLGADPFNSEAVEKLFHLKRRPPTNPILVLIHDEYQLDLFTSNISEQARNLIKNFWPGPLTVLFSARDSLPDALTAGTYKIGVRLPGSKLTRKLLEKIGHPLTATSANLSEGNNPSKVEEIPKTLADQLEFIIDGGPSTATAPSTVVDADASPLRIIREGAISPASIQSIVA</sequence>
<keyword evidence="7" id="KW-0548">Nucleotidyltransferase</keyword>
<dbReference type="Proteomes" id="UP000594688">
    <property type="component" value="Chromosome"/>
</dbReference>
<dbReference type="KEGG" id="nli:G3M70_12965"/>
<dbReference type="InterPro" id="IPR017945">
    <property type="entry name" value="DHBP_synth_RibB-like_a/b_dom"/>
</dbReference>
<dbReference type="EMBL" id="CP048685">
    <property type="protein sequence ID" value="QPJ62736.1"/>
    <property type="molecule type" value="Genomic_DNA"/>
</dbReference>
<dbReference type="PROSITE" id="PS51163">
    <property type="entry name" value="YRDC"/>
    <property type="match status" value="1"/>
</dbReference>
<accession>A0A7T0BXN0</accession>
<evidence type="ECO:0000256" key="2">
    <source>
        <dbReference type="ARBA" id="ARBA00007663"/>
    </source>
</evidence>
<dbReference type="InterPro" id="IPR050156">
    <property type="entry name" value="TC-AMP_synthase_SUA5"/>
</dbReference>
<evidence type="ECO:0000256" key="11">
    <source>
        <dbReference type="ARBA" id="ARBA00048366"/>
    </source>
</evidence>
<keyword evidence="4" id="KW-0963">Cytoplasm</keyword>
<comment type="catalytic activity">
    <reaction evidence="11">
        <text>L-threonine + hydrogencarbonate + ATP = L-threonylcarbamoyladenylate + diphosphate + H2O</text>
        <dbReference type="Rhea" id="RHEA:36407"/>
        <dbReference type="ChEBI" id="CHEBI:15377"/>
        <dbReference type="ChEBI" id="CHEBI:17544"/>
        <dbReference type="ChEBI" id="CHEBI:30616"/>
        <dbReference type="ChEBI" id="CHEBI:33019"/>
        <dbReference type="ChEBI" id="CHEBI:57926"/>
        <dbReference type="ChEBI" id="CHEBI:73682"/>
        <dbReference type="EC" id="2.7.7.87"/>
    </reaction>
</comment>
<evidence type="ECO:0000256" key="4">
    <source>
        <dbReference type="ARBA" id="ARBA00022490"/>
    </source>
</evidence>
<organism evidence="13 14">
    <name type="scientific">Candidatus Nitronauta litoralis</name>
    <dbReference type="NCBI Taxonomy" id="2705533"/>
    <lineage>
        <taxon>Bacteria</taxon>
        <taxon>Pseudomonadati</taxon>
        <taxon>Nitrospinota/Tectimicrobiota group</taxon>
        <taxon>Nitrospinota</taxon>
        <taxon>Nitrospinia</taxon>
        <taxon>Nitrospinales</taxon>
        <taxon>Nitrospinaceae</taxon>
        <taxon>Candidatus Nitronauta</taxon>
    </lineage>
</organism>
<dbReference type="Gene3D" id="3.90.870.10">
    <property type="entry name" value="DHBP synthase"/>
    <property type="match status" value="1"/>
</dbReference>
<dbReference type="PANTHER" id="PTHR17490">
    <property type="entry name" value="SUA5"/>
    <property type="match status" value="1"/>
</dbReference>
<dbReference type="GO" id="GO:0006450">
    <property type="term" value="P:regulation of translational fidelity"/>
    <property type="evidence" value="ECO:0007669"/>
    <property type="project" value="TreeGrafter"/>
</dbReference>
<gene>
    <name evidence="13" type="ORF">G3M70_12965</name>
</gene>
<keyword evidence="9" id="KW-0067">ATP-binding</keyword>
<evidence type="ECO:0000256" key="1">
    <source>
        <dbReference type="ARBA" id="ARBA00004496"/>
    </source>
</evidence>
<keyword evidence="5" id="KW-0808">Transferase</keyword>
<protein>
    <recommendedName>
        <fullName evidence="10">L-threonylcarbamoyladenylate synthase</fullName>
        <ecNumber evidence="3">2.7.7.87</ecNumber>
    </recommendedName>
    <alternativeName>
        <fullName evidence="10">L-threonylcarbamoyladenylate synthase</fullName>
    </alternativeName>
</protein>
<comment type="similarity">
    <text evidence="2">Belongs to the SUA5 family.</text>
</comment>
<feature type="domain" description="YrdC-like" evidence="12">
    <location>
        <begin position="16"/>
        <end position="202"/>
    </location>
</feature>
<reference evidence="13 14" key="1">
    <citation type="submission" date="2020-02" db="EMBL/GenBank/DDBJ databases">
        <title>Genomic and physiological characterization of two novel Nitrospinaceae genera.</title>
        <authorList>
            <person name="Mueller A.J."/>
            <person name="Jung M.-Y."/>
            <person name="Strachan C.R."/>
            <person name="Herbold C.W."/>
            <person name="Kirkegaard R.H."/>
            <person name="Daims H."/>
        </authorList>
    </citation>
    <scope>NUCLEOTIDE SEQUENCE [LARGE SCALE GENOMIC DNA]</scope>
    <source>
        <strain evidence="13">EB</strain>
    </source>
</reference>
<evidence type="ECO:0000256" key="9">
    <source>
        <dbReference type="ARBA" id="ARBA00022840"/>
    </source>
</evidence>
<dbReference type="AlphaFoldDB" id="A0A7T0BXN0"/>
<dbReference type="EC" id="2.7.7.87" evidence="3"/>
<dbReference type="PANTHER" id="PTHR17490:SF16">
    <property type="entry name" value="THREONYLCARBAMOYL-AMP SYNTHASE"/>
    <property type="match status" value="1"/>
</dbReference>
<keyword evidence="8" id="KW-0547">Nucleotide-binding</keyword>
<dbReference type="GO" id="GO:0061710">
    <property type="term" value="F:L-threonylcarbamoyladenylate synthase"/>
    <property type="evidence" value="ECO:0007669"/>
    <property type="project" value="UniProtKB-EC"/>
</dbReference>